<dbReference type="KEGG" id="mtr:11408204"/>
<dbReference type="InterPro" id="IPR027417">
    <property type="entry name" value="P-loop_NTPase"/>
</dbReference>
<dbReference type="Pfam" id="PF00271">
    <property type="entry name" value="Helicase_C"/>
    <property type="match status" value="1"/>
</dbReference>
<feature type="domain" description="Helicase C-terminal" evidence="9">
    <location>
        <begin position="1073"/>
        <end position="1234"/>
    </location>
</feature>
<evidence type="ECO:0000256" key="7">
    <source>
        <dbReference type="SAM" id="MobiDB-lite"/>
    </source>
</evidence>
<gene>
    <name evidence="11" type="primary">11408204</name>
    <name evidence="10" type="ordered locus">MTR_3g071860</name>
</gene>
<comment type="subcellular location">
    <subcellularLocation>
        <location evidence="1">Nucleus</location>
    </subcellularLocation>
</comment>
<dbReference type="InterPro" id="IPR032001">
    <property type="entry name" value="SAWADEE_dom"/>
</dbReference>
<dbReference type="Gene3D" id="3.40.50.300">
    <property type="entry name" value="P-loop containing nucleotide triphosphate hydrolases"/>
    <property type="match status" value="1"/>
</dbReference>
<dbReference type="GO" id="GO:0005634">
    <property type="term" value="C:nucleus"/>
    <property type="evidence" value="ECO:0007669"/>
    <property type="project" value="UniProtKB-SubCell"/>
</dbReference>
<dbReference type="GO" id="GO:0004386">
    <property type="term" value="F:helicase activity"/>
    <property type="evidence" value="ECO:0007669"/>
    <property type="project" value="UniProtKB-KW"/>
</dbReference>
<dbReference type="HOGENOM" id="CLU_002499_0_0_1"/>
<keyword evidence="5" id="KW-0067">ATP-binding</keyword>
<keyword evidence="6" id="KW-0539">Nucleus</keyword>
<evidence type="ECO:0000313" key="12">
    <source>
        <dbReference type="Proteomes" id="UP000002051"/>
    </source>
</evidence>
<dbReference type="InterPro" id="IPR044567">
    <property type="entry name" value="CLSY/DRD1"/>
</dbReference>
<evidence type="ECO:0000256" key="3">
    <source>
        <dbReference type="ARBA" id="ARBA00022801"/>
    </source>
</evidence>
<feature type="compositionally biased region" description="Basic and acidic residues" evidence="7">
    <location>
        <begin position="625"/>
        <end position="645"/>
    </location>
</feature>
<dbReference type="Gene3D" id="3.40.50.10810">
    <property type="entry name" value="Tandem AAA-ATPase domain"/>
    <property type="match status" value="1"/>
</dbReference>
<dbReference type="InterPro" id="IPR014001">
    <property type="entry name" value="Helicase_ATP-bd"/>
</dbReference>
<feature type="region of interest" description="Disordered" evidence="7">
    <location>
        <begin position="273"/>
        <end position="293"/>
    </location>
</feature>
<evidence type="ECO:0000256" key="2">
    <source>
        <dbReference type="ARBA" id="ARBA00022741"/>
    </source>
</evidence>
<dbReference type="GO" id="GO:0005524">
    <property type="term" value="F:ATP binding"/>
    <property type="evidence" value="ECO:0007669"/>
    <property type="project" value="UniProtKB-KW"/>
</dbReference>
<dbReference type="Pfam" id="PF16719">
    <property type="entry name" value="SAWADEE"/>
    <property type="match status" value="1"/>
</dbReference>
<evidence type="ECO:0000256" key="1">
    <source>
        <dbReference type="ARBA" id="ARBA00004123"/>
    </source>
</evidence>
<keyword evidence="3" id="KW-0378">Hydrolase</keyword>
<dbReference type="GO" id="GO:0003682">
    <property type="term" value="F:chromatin binding"/>
    <property type="evidence" value="ECO:0007669"/>
    <property type="project" value="InterPro"/>
</dbReference>
<keyword evidence="4" id="KW-0347">Helicase</keyword>
<keyword evidence="12" id="KW-1185">Reference proteome</keyword>
<evidence type="ECO:0000313" key="11">
    <source>
        <dbReference type="EnsemblPlants" id="AES71242"/>
    </source>
</evidence>
<dbReference type="AlphaFoldDB" id="G7J2D7"/>
<dbReference type="PROSITE" id="PS51194">
    <property type="entry name" value="HELICASE_CTER"/>
    <property type="match status" value="1"/>
</dbReference>
<dbReference type="CDD" id="cd18007">
    <property type="entry name" value="DEXHc_ATRX-like"/>
    <property type="match status" value="1"/>
</dbReference>
<dbReference type="Pfam" id="PF00176">
    <property type="entry name" value="SNF2-rel_dom"/>
    <property type="match status" value="1"/>
</dbReference>
<feature type="domain" description="Helicase ATP-binding" evidence="8">
    <location>
        <begin position="706"/>
        <end position="909"/>
    </location>
</feature>
<dbReference type="STRING" id="3880.G7J2D7"/>
<dbReference type="OMA" id="YRWESSE"/>
<dbReference type="InterPro" id="IPR001650">
    <property type="entry name" value="Helicase_C-like"/>
</dbReference>
<feature type="region of interest" description="Disordered" evidence="7">
    <location>
        <begin position="506"/>
        <end position="544"/>
    </location>
</feature>
<feature type="region of interest" description="Disordered" evidence="7">
    <location>
        <begin position="625"/>
        <end position="649"/>
    </location>
</feature>
<reference evidence="11" key="3">
    <citation type="submission" date="2015-04" db="UniProtKB">
        <authorList>
            <consortium name="EnsemblPlants"/>
        </authorList>
    </citation>
    <scope>IDENTIFICATION</scope>
    <source>
        <strain evidence="11">cv. Jemalong A17</strain>
    </source>
</reference>
<evidence type="ECO:0000259" key="9">
    <source>
        <dbReference type="PROSITE" id="PS51194"/>
    </source>
</evidence>
<dbReference type="InterPro" id="IPR000330">
    <property type="entry name" value="SNF2_N"/>
</dbReference>
<dbReference type="eggNOG" id="KOG0390">
    <property type="taxonomic scope" value="Eukaryota"/>
</dbReference>
<dbReference type="GO" id="GO:0016787">
    <property type="term" value="F:hydrolase activity"/>
    <property type="evidence" value="ECO:0007669"/>
    <property type="project" value="UniProtKB-KW"/>
</dbReference>
<dbReference type="PROSITE" id="PS51192">
    <property type="entry name" value="HELICASE_ATP_BIND_1"/>
    <property type="match status" value="1"/>
</dbReference>
<dbReference type="EMBL" id="CM001219">
    <property type="protein sequence ID" value="AES71242.1"/>
    <property type="molecule type" value="Genomic_DNA"/>
</dbReference>
<name>G7J2D7_MEDTR</name>
<sequence>MAPIKRHLHQWKHPFDSNYPFEAVFNGSWQPVELLKIESGKTTLRFIDTEQIQSTLSSDIRIRSRKATSSDCSSFLRPGIDISMLLGYRYNDNSDQFRSIPMWIDARINSIHRQPHKSDQCSCQFYVNFYDDQGSLGTEVKTLNKEVNAIGMDQIFILQRLQHNTCEGLLKENDTSEIKPYRWDSSEDCSSLSQSRLLVGKFSSDLSWFVITSFLKKVSFHIRSVQNKIVYQVMGNDTDIISPWLINVVNFSLKKESLVPIVSQFDVFYDYDGEEDEAPPNPSNEVEGLRRSKRRNVQPERYVGCVVEKLEVGNFRTCPYKRTTYMIEDENSSSDSEEDGGKSDQKVNKVNHCKAINVNTRNKNDDGDGKFKVHKTDDISSKYHYLTNYISSAKKNGADVLNLEYGNEPTTISSDEEVDGNVTLRDYNSFFKEKIKRKRLHVVDDMDFETKWEGIHFKKGAPTENFHSSYLSNRSHVHEEQDHKGGRTFNADARKEIIDSYMKNFDSLPTEEEPTVNENRKETSMLEKKEEEKVSKSDDEEENADDLDALWEEMNTALTSSYLLDGTAGSSSEVVADTKKEFNESCEHDYRLDEEIGIYCLRCGFVKTAIRDISEPFVECPKRYKEEKQCSEENKEHKSEPKVDEDYNNDMFSTHVTDPDEPLTNEIDNVWELIPELEEKMHEHQKKAFEFLWQNIAGSMEPSLMEEKSNSSGGCVISHAPGAGKTFLIISFLVSYLKLFPGKRPLVLAPKTTLYTWRKEFKKWKISVPVYLIHGRRTSPGSSSTTPKSMILPGFPRPSSDVKHVLDCLSKIQKWHSHPSVLVMGYTSFLQLMRSKDTKFEHRKYMAKALRESPGILILDEGHNPRSTKSRLRKCLMKLPTELRILLSGTLFQNNFCEYFNTLCLARPKFVHEVLQELDSKYRRKGGKIAKKERHLLEARARKFFLNNIEKKINSDIDEEKMQGLYVLRKITSSFIDVYDSGNSSETLPGLQIYTLLMNTSDEQHEIVQKLQKKMAESTSYPLEVELLITLGSIHPWLIKTAASCATKFFAEEELKKLEISKFDLRKSSKVRFVLSLISRVVKNEKVLIFCHNLAPVRFLIELFEKYFQWQNGKEIMVLTGELDLFERGKVIDKFEDQSSGSKILLASINACAEGISLTAASRVIFLDSEWNPSKTKQAIARAFRPGQQKMVYVYQLLTTGSMEEDKYRRTTWKEWVSCMIFSEEFVEDPSKWQAEKIEDDILREMVEEDKSKAIHMIMKNEKASTI</sequence>
<reference evidence="10 12" key="1">
    <citation type="journal article" date="2011" name="Nature">
        <title>The Medicago genome provides insight into the evolution of rhizobial symbioses.</title>
        <authorList>
            <person name="Young N.D."/>
            <person name="Debelle F."/>
            <person name="Oldroyd G.E."/>
            <person name="Geurts R."/>
            <person name="Cannon S.B."/>
            <person name="Udvardi M.K."/>
            <person name="Benedito V.A."/>
            <person name="Mayer K.F."/>
            <person name="Gouzy J."/>
            <person name="Schoof H."/>
            <person name="Van de Peer Y."/>
            <person name="Proost S."/>
            <person name="Cook D.R."/>
            <person name="Meyers B.C."/>
            <person name="Spannagl M."/>
            <person name="Cheung F."/>
            <person name="De Mita S."/>
            <person name="Krishnakumar V."/>
            <person name="Gundlach H."/>
            <person name="Zhou S."/>
            <person name="Mudge J."/>
            <person name="Bharti A.K."/>
            <person name="Murray J.D."/>
            <person name="Naoumkina M.A."/>
            <person name="Rosen B."/>
            <person name="Silverstein K.A."/>
            <person name="Tang H."/>
            <person name="Rombauts S."/>
            <person name="Zhao P.X."/>
            <person name="Zhou P."/>
            <person name="Barbe V."/>
            <person name="Bardou P."/>
            <person name="Bechner M."/>
            <person name="Bellec A."/>
            <person name="Berger A."/>
            <person name="Berges H."/>
            <person name="Bidwell S."/>
            <person name="Bisseling T."/>
            <person name="Choisne N."/>
            <person name="Couloux A."/>
            <person name="Denny R."/>
            <person name="Deshpande S."/>
            <person name="Dai X."/>
            <person name="Doyle J.J."/>
            <person name="Dudez A.M."/>
            <person name="Farmer A.D."/>
            <person name="Fouteau S."/>
            <person name="Franken C."/>
            <person name="Gibelin C."/>
            <person name="Gish J."/>
            <person name="Goldstein S."/>
            <person name="Gonzalez A.J."/>
            <person name="Green P.J."/>
            <person name="Hallab A."/>
            <person name="Hartog M."/>
            <person name="Hua A."/>
            <person name="Humphray S.J."/>
            <person name="Jeong D.H."/>
            <person name="Jing Y."/>
            <person name="Jocker A."/>
            <person name="Kenton S.M."/>
            <person name="Kim D.J."/>
            <person name="Klee K."/>
            <person name="Lai H."/>
            <person name="Lang C."/>
            <person name="Lin S."/>
            <person name="Macmil S.L."/>
            <person name="Magdelenat G."/>
            <person name="Matthews L."/>
            <person name="McCorrison J."/>
            <person name="Monaghan E.L."/>
            <person name="Mun J.H."/>
            <person name="Najar F.Z."/>
            <person name="Nicholson C."/>
            <person name="Noirot C."/>
            <person name="O'Bleness M."/>
            <person name="Paule C.R."/>
            <person name="Poulain J."/>
            <person name="Prion F."/>
            <person name="Qin B."/>
            <person name="Qu C."/>
            <person name="Retzel E.F."/>
            <person name="Riddle C."/>
            <person name="Sallet E."/>
            <person name="Samain S."/>
            <person name="Samson N."/>
            <person name="Sanders I."/>
            <person name="Saurat O."/>
            <person name="Scarpelli C."/>
            <person name="Schiex T."/>
            <person name="Segurens B."/>
            <person name="Severin A.J."/>
            <person name="Sherrier D.J."/>
            <person name="Shi R."/>
            <person name="Sims S."/>
            <person name="Singer S.R."/>
            <person name="Sinharoy S."/>
            <person name="Sterck L."/>
            <person name="Viollet A."/>
            <person name="Wang B.B."/>
            <person name="Wang K."/>
            <person name="Wang M."/>
            <person name="Wang X."/>
            <person name="Warfsmann J."/>
            <person name="Weissenbach J."/>
            <person name="White D.D."/>
            <person name="White J.D."/>
            <person name="Wiley G.B."/>
            <person name="Wincker P."/>
            <person name="Xing Y."/>
            <person name="Yang L."/>
            <person name="Yao Z."/>
            <person name="Ying F."/>
            <person name="Zhai J."/>
            <person name="Zhou L."/>
            <person name="Zuber A."/>
            <person name="Denarie J."/>
            <person name="Dixon R.A."/>
            <person name="May G.D."/>
            <person name="Schwartz D.C."/>
            <person name="Rogers J."/>
            <person name="Quetier F."/>
            <person name="Town C.D."/>
            <person name="Roe B.A."/>
        </authorList>
    </citation>
    <scope>NUCLEOTIDE SEQUENCE [LARGE SCALE GENOMIC DNA]</scope>
    <source>
        <strain evidence="10">A17</strain>
        <strain evidence="11 12">cv. Jemalong A17</strain>
    </source>
</reference>
<dbReference type="GO" id="GO:0080188">
    <property type="term" value="P:gene silencing by siRNA-directed DNA methylation"/>
    <property type="evidence" value="ECO:0007669"/>
    <property type="project" value="InterPro"/>
</dbReference>
<feature type="compositionally biased region" description="Basic and acidic residues" evidence="7">
    <location>
        <begin position="518"/>
        <end position="537"/>
    </location>
</feature>
<dbReference type="InterPro" id="IPR038718">
    <property type="entry name" value="SNF2-like_sf"/>
</dbReference>
<proteinExistence type="predicted"/>
<dbReference type="SMART" id="SM00490">
    <property type="entry name" value="HELICc"/>
    <property type="match status" value="1"/>
</dbReference>
<dbReference type="InterPro" id="IPR049730">
    <property type="entry name" value="SNF2/RAD54-like_C"/>
</dbReference>
<evidence type="ECO:0000259" key="8">
    <source>
        <dbReference type="PROSITE" id="PS51192"/>
    </source>
</evidence>
<dbReference type="PaxDb" id="3880-AES71242"/>
<evidence type="ECO:0000256" key="4">
    <source>
        <dbReference type="ARBA" id="ARBA00022806"/>
    </source>
</evidence>
<dbReference type="OrthoDB" id="448448at2759"/>
<dbReference type="CDD" id="cd18793">
    <property type="entry name" value="SF2_C_SNF"/>
    <property type="match status" value="1"/>
</dbReference>
<protein>
    <submittedName>
        <fullName evidence="10">Chromatin remodeling complex subunit</fullName>
    </submittedName>
</protein>
<dbReference type="SUPFAM" id="SSF52540">
    <property type="entry name" value="P-loop containing nucleoside triphosphate hydrolases"/>
    <property type="match status" value="2"/>
</dbReference>
<dbReference type="SMART" id="SM00487">
    <property type="entry name" value="DEXDc"/>
    <property type="match status" value="1"/>
</dbReference>
<dbReference type="EnsemblPlants" id="AES71242">
    <property type="protein sequence ID" value="AES71242"/>
    <property type="gene ID" value="MTR_3g071860"/>
</dbReference>
<accession>G7J2D7</accession>
<reference evidence="10 12" key="2">
    <citation type="journal article" date="2014" name="BMC Genomics">
        <title>An improved genome release (version Mt4.0) for the model legume Medicago truncatula.</title>
        <authorList>
            <person name="Tang H."/>
            <person name="Krishnakumar V."/>
            <person name="Bidwell S."/>
            <person name="Rosen B."/>
            <person name="Chan A."/>
            <person name="Zhou S."/>
            <person name="Gentzbittel L."/>
            <person name="Childs K.L."/>
            <person name="Yandell M."/>
            <person name="Gundlach H."/>
            <person name="Mayer K.F."/>
            <person name="Schwartz D.C."/>
            <person name="Town C.D."/>
        </authorList>
    </citation>
    <scope>GENOME REANNOTATION</scope>
    <source>
        <strain evidence="11 12">cv. Jemalong A17</strain>
    </source>
</reference>
<keyword evidence="2" id="KW-0547">Nucleotide-binding</keyword>
<dbReference type="PANTHER" id="PTHR45821:SF2">
    <property type="entry name" value="SNF2 DOMAIN-CONTAINING PROTEIN CLASSY 2"/>
    <property type="match status" value="1"/>
</dbReference>
<evidence type="ECO:0000256" key="5">
    <source>
        <dbReference type="ARBA" id="ARBA00022840"/>
    </source>
</evidence>
<evidence type="ECO:0000256" key="6">
    <source>
        <dbReference type="ARBA" id="ARBA00023242"/>
    </source>
</evidence>
<evidence type="ECO:0000313" key="10">
    <source>
        <dbReference type="EMBL" id="AES71242.1"/>
    </source>
</evidence>
<dbReference type="Proteomes" id="UP000002051">
    <property type="component" value="Chromosome 3"/>
</dbReference>
<dbReference type="PANTHER" id="PTHR45821">
    <property type="entry name" value="SNF2 DOMAIN-CONTAINING PROTEIN CLASSY 2-RELATED"/>
    <property type="match status" value="1"/>
</dbReference>
<organism evidence="10 12">
    <name type="scientific">Medicago truncatula</name>
    <name type="common">Barrel medic</name>
    <name type="synonym">Medicago tribuloides</name>
    <dbReference type="NCBI Taxonomy" id="3880"/>
    <lineage>
        <taxon>Eukaryota</taxon>
        <taxon>Viridiplantae</taxon>
        <taxon>Streptophyta</taxon>
        <taxon>Embryophyta</taxon>
        <taxon>Tracheophyta</taxon>
        <taxon>Spermatophyta</taxon>
        <taxon>Magnoliopsida</taxon>
        <taxon>eudicotyledons</taxon>
        <taxon>Gunneridae</taxon>
        <taxon>Pentapetalae</taxon>
        <taxon>rosids</taxon>
        <taxon>fabids</taxon>
        <taxon>Fabales</taxon>
        <taxon>Fabaceae</taxon>
        <taxon>Papilionoideae</taxon>
        <taxon>50 kb inversion clade</taxon>
        <taxon>NPAAA clade</taxon>
        <taxon>Hologalegina</taxon>
        <taxon>IRL clade</taxon>
        <taxon>Trifolieae</taxon>
        <taxon>Medicago</taxon>
    </lineage>
</organism>